<gene>
    <name evidence="1" type="ORF">BDM02DRAFT_817602</name>
</gene>
<dbReference type="Proteomes" id="UP000886501">
    <property type="component" value="Unassembled WGS sequence"/>
</dbReference>
<proteinExistence type="predicted"/>
<reference evidence="1" key="1">
    <citation type="submission" date="2019-10" db="EMBL/GenBank/DDBJ databases">
        <authorList>
            <consortium name="DOE Joint Genome Institute"/>
            <person name="Kuo A."/>
            <person name="Miyauchi S."/>
            <person name="Kiss E."/>
            <person name="Drula E."/>
            <person name="Kohler A."/>
            <person name="Sanchez-Garcia M."/>
            <person name="Andreopoulos B."/>
            <person name="Barry K.W."/>
            <person name="Bonito G."/>
            <person name="Buee M."/>
            <person name="Carver A."/>
            <person name="Chen C."/>
            <person name="Cichocki N."/>
            <person name="Clum A."/>
            <person name="Culley D."/>
            <person name="Crous P.W."/>
            <person name="Fauchery L."/>
            <person name="Girlanda M."/>
            <person name="Hayes R."/>
            <person name="Keri Z."/>
            <person name="Labutti K."/>
            <person name="Lipzen A."/>
            <person name="Lombard V."/>
            <person name="Magnuson J."/>
            <person name="Maillard F."/>
            <person name="Morin E."/>
            <person name="Murat C."/>
            <person name="Nolan M."/>
            <person name="Ohm R."/>
            <person name="Pangilinan J."/>
            <person name="Pereira M."/>
            <person name="Perotto S."/>
            <person name="Peter M."/>
            <person name="Riley R."/>
            <person name="Sitrit Y."/>
            <person name="Stielow B."/>
            <person name="Szollosi G."/>
            <person name="Zifcakova L."/>
            <person name="Stursova M."/>
            <person name="Spatafora J.W."/>
            <person name="Tedersoo L."/>
            <person name="Vaario L.-M."/>
            <person name="Yamada A."/>
            <person name="Yan M."/>
            <person name="Wang P."/>
            <person name="Xu J."/>
            <person name="Bruns T."/>
            <person name="Baldrian P."/>
            <person name="Vilgalys R."/>
            <person name="Henrissat B."/>
            <person name="Grigoriev I.V."/>
            <person name="Hibbett D."/>
            <person name="Nagy L.G."/>
            <person name="Martin F.M."/>
        </authorList>
    </citation>
    <scope>NUCLEOTIDE SEQUENCE</scope>
    <source>
        <strain evidence="1">P2</strain>
    </source>
</reference>
<evidence type="ECO:0000313" key="1">
    <source>
        <dbReference type="EMBL" id="KAF9644959.1"/>
    </source>
</evidence>
<accession>A0ACB6Z632</accession>
<name>A0ACB6Z632_THEGA</name>
<reference evidence="1" key="2">
    <citation type="journal article" date="2020" name="Nat. Commun.">
        <title>Large-scale genome sequencing of mycorrhizal fungi provides insights into the early evolution of symbiotic traits.</title>
        <authorList>
            <person name="Miyauchi S."/>
            <person name="Kiss E."/>
            <person name="Kuo A."/>
            <person name="Drula E."/>
            <person name="Kohler A."/>
            <person name="Sanchez-Garcia M."/>
            <person name="Morin E."/>
            <person name="Andreopoulos B."/>
            <person name="Barry K.W."/>
            <person name="Bonito G."/>
            <person name="Buee M."/>
            <person name="Carver A."/>
            <person name="Chen C."/>
            <person name="Cichocki N."/>
            <person name="Clum A."/>
            <person name="Culley D."/>
            <person name="Crous P.W."/>
            <person name="Fauchery L."/>
            <person name="Girlanda M."/>
            <person name="Hayes R.D."/>
            <person name="Keri Z."/>
            <person name="LaButti K."/>
            <person name="Lipzen A."/>
            <person name="Lombard V."/>
            <person name="Magnuson J."/>
            <person name="Maillard F."/>
            <person name="Murat C."/>
            <person name="Nolan M."/>
            <person name="Ohm R.A."/>
            <person name="Pangilinan J."/>
            <person name="Pereira M.F."/>
            <person name="Perotto S."/>
            <person name="Peter M."/>
            <person name="Pfister S."/>
            <person name="Riley R."/>
            <person name="Sitrit Y."/>
            <person name="Stielow J.B."/>
            <person name="Szollosi G."/>
            <person name="Zifcakova L."/>
            <person name="Stursova M."/>
            <person name="Spatafora J.W."/>
            <person name="Tedersoo L."/>
            <person name="Vaario L.M."/>
            <person name="Yamada A."/>
            <person name="Yan M."/>
            <person name="Wang P."/>
            <person name="Xu J."/>
            <person name="Bruns T."/>
            <person name="Baldrian P."/>
            <person name="Vilgalys R."/>
            <person name="Dunand C."/>
            <person name="Henrissat B."/>
            <person name="Grigoriev I.V."/>
            <person name="Hibbett D."/>
            <person name="Nagy L.G."/>
            <person name="Martin F.M."/>
        </authorList>
    </citation>
    <scope>NUCLEOTIDE SEQUENCE</scope>
    <source>
        <strain evidence="1">P2</strain>
    </source>
</reference>
<dbReference type="EMBL" id="MU118111">
    <property type="protein sequence ID" value="KAF9644959.1"/>
    <property type="molecule type" value="Genomic_DNA"/>
</dbReference>
<sequence length="278" mass="30135">MKTSGNSNNTNVSSGGGGGGQPPEFAALPALAGTVPGHSPAPVSVTTNAAMPPTSRVPPPSSRAAGKQPMNYASQQTNPNPPTSTTRSARAASKQPLSAANYPHNPTHHHPSPPSSNASGPHKNRQNAPTNSQSPKNNKIWSTSSTEERERIKEFWLGLGEEERRNLVKVEKEAVLKKMKEQQKHSCSCAVCGRKRSVPFPLIFLSEKFSLTENLTLPIVNLPFCPLDFWYTPLFFAILISPCPTVLRRLPLASLSTIVTGMRLRTSSRYCTMLITRS</sequence>
<keyword evidence="2" id="KW-1185">Reference proteome</keyword>
<comment type="caution">
    <text evidence="1">The sequence shown here is derived from an EMBL/GenBank/DDBJ whole genome shotgun (WGS) entry which is preliminary data.</text>
</comment>
<protein>
    <submittedName>
        <fullName evidence="1">Uncharacterized protein</fullName>
    </submittedName>
</protein>
<organism evidence="1 2">
    <name type="scientific">Thelephora ganbajun</name>
    <name type="common">Ganba fungus</name>
    <dbReference type="NCBI Taxonomy" id="370292"/>
    <lineage>
        <taxon>Eukaryota</taxon>
        <taxon>Fungi</taxon>
        <taxon>Dikarya</taxon>
        <taxon>Basidiomycota</taxon>
        <taxon>Agaricomycotina</taxon>
        <taxon>Agaricomycetes</taxon>
        <taxon>Thelephorales</taxon>
        <taxon>Thelephoraceae</taxon>
        <taxon>Thelephora</taxon>
    </lineage>
</organism>
<evidence type="ECO:0000313" key="2">
    <source>
        <dbReference type="Proteomes" id="UP000886501"/>
    </source>
</evidence>